<keyword evidence="2" id="KW-1185">Reference proteome</keyword>
<gene>
    <name evidence="1" type="ORF">M529_17905</name>
</gene>
<dbReference type="Proteomes" id="UP000015523">
    <property type="component" value="Unassembled WGS sequence"/>
</dbReference>
<sequence length="29" mass="3067">MGRIGFGADERLNVGFADEAADIVIKAVM</sequence>
<organism evidence="1 2">
    <name type="scientific">Sphingobium ummariense RL-3</name>
    <dbReference type="NCBI Taxonomy" id="1346791"/>
    <lineage>
        <taxon>Bacteria</taxon>
        <taxon>Pseudomonadati</taxon>
        <taxon>Pseudomonadota</taxon>
        <taxon>Alphaproteobacteria</taxon>
        <taxon>Sphingomonadales</taxon>
        <taxon>Sphingomonadaceae</taxon>
        <taxon>Sphingobium</taxon>
    </lineage>
</organism>
<proteinExistence type="predicted"/>
<evidence type="ECO:0000313" key="1">
    <source>
        <dbReference type="EMBL" id="EQB30828.1"/>
    </source>
</evidence>
<name>T0KBH9_9SPHN</name>
<dbReference type="EMBL" id="AUWY01000116">
    <property type="protein sequence ID" value="EQB30828.1"/>
    <property type="molecule type" value="Genomic_DNA"/>
</dbReference>
<accession>T0KBH9</accession>
<protein>
    <submittedName>
        <fullName evidence="1">Uncharacterized protein</fullName>
    </submittedName>
</protein>
<evidence type="ECO:0000313" key="2">
    <source>
        <dbReference type="Proteomes" id="UP000015523"/>
    </source>
</evidence>
<comment type="caution">
    <text evidence="1">The sequence shown here is derived from an EMBL/GenBank/DDBJ whole genome shotgun (WGS) entry which is preliminary data.</text>
</comment>
<reference evidence="1 2" key="1">
    <citation type="journal article" date="2013" name="Genome Announc.">
        <title>Draft Genome Sequence of Sphingobium ummariense Strain RL-3, a Hexachlorocyclohexane-Degrading Bacterium.</title>
        <authorList>
            <person name="Kohli P."/>
            <person name="Dua A."/>
            <person name="Sangwan N."/>
            <person name="Oldach P."/>
            <person name="Khurana J.P."/>
            <person name="Lal R."/>
        </authorList>
    </citation>
    <scope>NUCLEOTIDE SEQUENCE [LARGE SCALE GENOMIC DNA]</scope>
    <source>
        <strain evidence="1 2">RL-3</strain>
    </source>
</reference>
<dbReference type="AlphaFoldDB" id="T0KBH9"/>